<accession>A0A143HCG9</accession>
<dbReference type="RefSeq" id="WP_066788485.1">
    <property type="nucleotide sequence ID" value="NZ_BJVD01000003.1"/>
</dbReference>
<evidence type="ECO:0000313" key="2">
    <source>
        <dbReference type="EMBL" id="AMW99477.1"/>
    </source>
</evidence>
<dbReference type="AlphaFoldDB" id="A0A143HCG9"/>
<feature type="domain" description="Aminoglycoside phosphotransferase" evidence="1">
    <location>
        <begin position="139"/>
        <end position="205"/>
    </location>
</feature>
<dbReference type="InterPro" id="IPR002575">
    <property type="entry name" value="Aminoglycoside_PTrfase"/>
</dbReference>
<organism evidence="2 3">
    <name type="scientific">Rummeliibacillus stabekisii</name>
    <dbReference type="NCBI Taxonomy" id="241244"/>
    <lineage>
        <taxon>Bacteria</taxon>
        <taxon>Bacillati</taxon>
        <taxon>Bacillota</taxon>
        <taxon>Bacilli</taxon>
        <taxon>Bacillales</taxon>
        <taxon>Caryophanaceae</taxon>
        <taxon>Rummeliibacillus</taxon>
    </lineage>
</organism>
<reference evidence="3" key="2">
    <citation type="submission" date="2016-03" db="EMBL/GenBank/DDBJ databases">
        <authorList>
            <person name="Ploux O."/>
        </authorList>
    </citation>
    <scope>NUCLEOTIDE SEQUENCE [LARGE SCALE GENOMIC DNA]</scope>
    <source>
        <strain evidence="3">PP9</strain>
    </source>
</reference>
<reference evidence="2 3" key="1">
    <citation type="journal article" date="2016" name="Genome Announc.">
        <title>Whole-Genome Sequence of Rummeliibacillus stabekisii Strain PP9 Isolated from Antarctic Soil.</title>
        <authorList>
            <person name="da Mota F.F."/>
            <person name="Vollu R.E."/>
            <person name="Jurelevicius D."/>
            <person name="Seldin L."/>
        </authorList>
    </citation>
    <scope>NUCLEOTIDE SEQUENCE [LARGE SCALE GENOMIC DNA]</scope>
    <source>
        <strain evidence="2 3">PP9</strain>
    </source>
</reference>
<sequence length="286" mass="34180">MNNFQIKKRIKKNVWQCQAGNKEVMVKKYEHILVAKKVKAVHDTLADMEFPHTLPNTKLENNILTQPWVKNARRFNYKSKIDRKKSLELIHQLHKTGKNNNWSKADYYLPAYDLQLKWQERLQKFIMHIPQISIYLGNEKCDQLVLYARKALKELQNVEPLTSKKTILHGDVVHHNFLKDAKGKDYMIDFDLCAYGHPEEELIMWMHRVLPHVQYNLKSLLKEQPLLSDFPKSYLQALRYPNELLREWLYVKTVENEKQQTFVEDLLRFTEVALSSWPKLWYDCGR</sequence>
<dbReference type="Proteomes" id="UP000076021">
    <property type="component" value="Chromosome"/>
</dbReference>
<dbReference type="EMBL" id="CP014806">
    <property type="protein sequence ID" value="AMW99477.1"/>
    <property type="molecule type" value="Genomic_DNA"/>
</dbReference>
<gene>
    <name evidence="2" type="ORF">ATY39_08425</name>
</gene>
<evidence type="ECO:0000259" key="1">
    <source>
        <dbReference type="Pfam" id="PF01636"/>
    </source>
</evidence>
<protein>
    <recommendedName>
        <fullName evidence="1">Aminoglycoside phosphotransferase domain-containing protein</fullName>
    </recommendedName>
</protein>
<dbReference type="InterPro" id="IPR011009">
    <property type="entry name" value="Kinase-like_dom_sf"/>
</dbReference>
<dbReference type="Pfam" id="PF01636">
    <property type="entry name" value="APH"/>
    <property type="match status" value="1"/>
</dbReference>
<name>A0A143HCG9_9BACL</name>
<dbReference type="OrthoDB" id="2373610at2"/>
<dbReference type="SUPFAM" id="SSF56112">
    <property type="entry name" value="Protein kinase-like (PK-like)"/>
    <property type="match status" value="1"/>
</dbReference>
<dbReference type="KEGG" id="rst:ATY39_08425"/>
<keyword evidence="3" id="KW-1185">Reference proteome</keyword>
<dbReference type="STRING" id="241244.ATY39_08425"/>
<proteinExistence type="predicted"/>
<evidence type="ECO:0000313" key="3">
    <source>
        <dbReference type="Proteomes" id="UP000076021"/>
    </source>
</evidence>
<dbReference type="Gene3D" id="3.90.1200.10">
    <property type="match status" value="1"/>
</dbReference>